<feature type="transmembrane region" description="Helical" evidence="6">
    <location>
        <begin position="86"/>
        <end position="108"/>
    </location>
</feature>
<dbReference type="GO" id="GO:0007606">
    <property type="term" value="P:sensory perception of chemical stimulus"/>
    <property type="evidence" value="ECO:0007669"/>
    <property type="project" value="UniProtKB-UniRule"/>
</dbReference>
<evidence type="ECO:0000313" key="7">
    <source>
        <dbReference type="EMBL" id="KAK0413394.1"/>
    </source>
</evidence>
<evidence type="ECO:0000256" key="5">
    <source>
        <dbReference type="ARBA" id="ARBA00023136"/>
    </source>
</evidence>
<comment type="caution">
    <text evidence="7">The sequence shown here is derived from an EMBL/GenBank/DDBJ whole genome shotgun (WGS) entry which is preliminary data.</text>
</comment>
<sequence>MNAEIVMFVADLLYGIPSMTLYIVVLAQLVRPKYKKQFSRPFFRLCFFIGVADCCGYVVFFLFYTLPLYSFLSSFFGSSLFSPSAFTTAMYFSAYLFGYVQLFGNCFLTFNRFTCIVFPLKHDRIWRYCFPISIVATSICGVHQYLIYIAMETKNYARVATLFCLLRWVNDLKFLSPAWVILIVSTSIRDAVLHAIPCLLLPHHAIGSMLASAKSSSFQGRKLFVVRK</sequence>
<dbReference type="GO" id="GO:0016020">
    <property type="term" value="C:membrane"/>
    <property type="evidence" value="ECO:0007669"/>
    <property type="project" value="UniProtKB-SubCell"/>
</dbReference>
<keyword evidence="4 6" id="KW-1133">Transmembrane helix</keyword>
<dbReference type="GO" id="GO:0004888">
    <property type="term" value="F:transmembrane signaling receptor activity"/>
    <property type="evidence" value="ECO:0007669"/>
    <property type="project" value="InterPro"/>
</dbReference>
<organism evidence="7 8">
    <name type="scientific">Steinernema hermaphroditum</name>
    <dbReference type="NCBI Taxonomy" id="289476"/>
    <lineage>
        <taxon>Eukaryota</taxon>
        <taxon>Metazoa</taxon>
        <taxon>Ecdysozoa</taxon>
        <taxon>Nematoda</taxon>
        <taxon>Chromadorea</taxon>
        <taxon>Rhabditida</taxon>
        <taxon>Tylenchina</taxon>
        <taxon>Panagrolaimomorpha</taxon>
        <taxon>Strongyloidoidea</taxon>
        <taxon>Steinernematidae</taxon>
        <taxon>Steinernema</taxon>
    </lineage>
</organism>
<accession>A0AA39HZ05</accession>
<keyword evidence="5 6" id="KW-0472">Membrane</keyword>
<comment type="subcellular location">
    <subcellularLocation>
        <location evidence="1">Membrane</location>
        <topology evidence="1">Multi-pass membrane protein</topology>
    </subcellularLocation>
</comment>
<dbReference type="PANTHER" id="PTHR31552:SF8">
    <property type="entry name" value="SERPENTINE RECEPTOR CLASS GAMMA"/>
    <property type="match status" value="1"/>
</dbReference>
<dbReference type="InterPro" id="IPR000609">
    <property type="entry name" value="7TM_GPCR_serpentine_rcpt_Srg"/>
</dbReference>
<keyword evidence="8" id="KW-1185">Reference proteome</keyword>
<dbReference type="EMBL" id="JAUCMV010000003">
    <property type="protein sequence ID" value="KAK0413394.1"/>
    <property type="molecule type" value="Genomic_DNA"/>
</dbReference>
<protein>
    <recommendedName>
        <fullName evidence="6">Serpentine receptor class gamma</fullName>
    </recommendedName>
</protein>
<evidence type="ECO:0000256" key="1">
    <source>
        <dbReference type="ARBA" id="ARBA00004141"/>
    </source>
</evidence>
<feature type="transmembrane region" description="Helical" evidence="6">
    <location>
        <begin position="42"/>
        <end position="66"/>
    </location>
</feature>
<evidence type="ECO:0000313" key="8">
    <source>
        <dbReference type="Proteomes" id="UP001175271"/>
    </source>
</evidence>
<dbReference type="Proteomes" id="UP001175271">
    <property type="component" value="Unassembled WGS sequence"/>
</dbReference>
<gene>
    <name evidence="7" type="ORF">QR680_006776</name>
</gene>
<dbReference type="Gene3D" id="1.20.1070.10">
    <property type="entry name" value="Rhodopsin 7-helix transmembrane proteins"/>
    <property type="match status" value="1"/>
</dbReference>
<name>A0AA39HZ05_9BILA</name>
<reference evidence="7" key="1">
    <citation type="submission" date="2023-06" db="EMBL/GenBank/DDBJ databases">
        <title>Genomic analysis of the entomopathogenic nematode Steinernema hermaphroditum.</title>
        <authorList>
            <person name="Schwarz E.M."/>
            <person name="Heppert J.K."/>
            <person name="Baniya A."/>
            <person name="Schwartz H.T."/>
            <person name="Tan C.-H."/>
            <person name="Antoshechkin I."/>
            <person name="Sternberg P.W."/>
            <person name="Goodrich-Blair H."/>
            <person name="Dillman A.R."/>
        </authorList>
    </citation>
    <scope>NUCLEOTIDE SEQUENCE</scope>
    <source>
        <strain evidence="7">PS9179</strain>
        <tissue evidence="7">Whole animal</tissue>
    </source>
</reference>
<dbReference type="PANTHER" id="PTHR31552">
    <property type="entry name" value="SERPENTINE RECEPTOR CLASS GAMMA"/>
    <property type="match status" value="1"/>
</dbReference>
<evidence type="ECO:0000256" key="6">
    <source>
        <dbReference type="RuleBase" id="RU280813"/>
    </source>
</evidence>
<comment type="similarity">
    <text evidence="2 6">Belongs to the nematode receptor-like protein srg family.</text>
</comment>
<evidence type="ECO:0000256" key="4">
    <source>
        <dbReference type="ARBA" id="ARBA00022989"/>
    </source>
</evidence>
<proteinExistence type="inferred from homology"/>
<dbReference type="AlphaFoldDB" id="A0AA39HZ05"/>
<evidence type="ECO:0000256" key="2">
    <source>
        <dbReference type="ARBA" id="ARBA00005692"/>
    </source>
</evidence>
<keyword evidence="3 6" id="KW-0812">Transmembrane</keyword>
<dbReference type="Pfam" id="PF02118">
    <property type="entry name" value="Srg"/>
    <property type="match status" value="1"/>
</dbReference>
<feature type="transmembrane region" description="Helical" evidence="6">
    <location>
        <begin position="12"/>
        <end position="30"/>
    </location>
</feature>
<evidence type="ECO:0000256" key="3">
    <source>
        <dbReference type="ARBA" id="ARBA00022692"/>
    </source>
</evidence>
<feature type="transmembrane region" description="Helical" evidence="6">
    <location>
        <begin position="128"/>
        <end position="151"/>
    </location>
</feature>
<comment type="caution">
    <text evidence="6">Lacks conserved residue(s) required for the propagation of feature annotation.</text>
</comment>